<name>A0A0A9CHL0_ARUDO</name>
<protein>
    <submittedName>
        <fullName evidence="1">Uncharacterized protein</fullName>
    </submittedName>
</protein>
<sequence length="14" mass="1730">MLQYRKQACRYGGR</sequence>
<reference evidence="1" key="2">
    <citation type="journal article" date="2015" name="Data Brief">
        <title>Shoot transcriptome of the giant reed, Arundo donax.</title>
        <authorList>
            <person name="Barrero R.A."/>
            <person name="Guerrero F.D."/>
            <person name="Moolhuijzen P."/>
            <person name="Goolsby J.A."/>
            <person name="Tidwell J."/>
            <person name="Bellgard S.E."/>
            <person name="Bellgard M.I."/>
        </authorList>
    </citation>
    <scope>NUCLEOTIDE SEQUENCE</scope>
    <source>
        <tissue evidence="1">Shoot tissue taken approximately 20 cm above the soil surface</tissue>
    </source>
</reference>
<reference evidence="1" key="1">
    <citation type="submission" date="2014-09" db="EMBL/GenBank/DDBJ databases">
        <authorList>
            <person name="Magalhaes I.L.F."/>
            <person name="Oliveira U."/>
            <person name="Santos F.R."/>
            <person name="Vidigal T.H.D.A."/>
            <person name="Brescovit A.D."/>
            <person name="Santos A.J."/>
        </authorList>
    </citation>
    <scope>NUCLEOTIDE SEQUENCE</scope>
    <source>
        <tissue evidence="1">Shoot tissue taken approximately 20 cm above the soil surface</tissue>
    </source>
</reference>
<organism evidence="1">
    <name type="scientific">Arundo donax</name>
    <name type="common">Giant reed</name>
    <name type="synonym">Donax arundinaceus</name>
    <dbReference type="NCBI Taxonomy" id="35708"/>
    <lineage>
        <taxon>Eukaryota</taxon>
        <taxon>Viridiplantae</taxon>
        <taxon>Streptophyta</taxon>
        <taxon>Embryophyta</taxon>
        <taxon>Tracheophyta</taxon>
        <taxon>Spermatophyta</taxon>
        <taxon>Magnoliopsida</taxon>
        <taxon>Liliopsida</taxon>
        <taxon>Poales</taxon>
        <taxon>Poaceae</taxon>
        <taxon>PACMAD clade</taxon>
        <taxon>Arundinoideae</taxon>
        <taxon>Arundineae</taxon>
        <taxon>Arundo</taxon>
    </lineage>
</organism>
<proteinExistence type="predicted"/>
<accession>A0A0A9CHL0</accession>
<dbReference type="EMBL" id="GBRH01223947">
    <property type="protein sequence ID" value="JAD73948.1"/>
    <property type="molecule type" value="Transcribed_RNA"/>
</dbReference>
<evidence type="ECO:0000313" key="1">
    <source>
        <dbReference type="EMBL" id="JAD73948.1"/>
    </source>
</evidence>